<dbReference type="PROSITE" id="PS51194">
    <property type="entry name" value="HELICASE_CTER"/>
    <property type="match status" value="1"/>
</dbReference>
<evidence type="ECO:0000256" key="4">
    <source>
        <dbReference type="ARBA" id="ARBA00022840"/>
    </source>
</evidence>
<evidence type="ECO:0000256" key="7">
    <source>
        <dbReference type="RuleBase" id="RU365068"/>
    </source>
</evidence>
<dbReference type="SMART" id="SM01178">
    <property type="entry name" value="DUF4217"/>
    <property type="match status" value="1"/>
</dbReference>
<keyword evidence="13" id="KW-1185">Reference proteome</keyword>
<feature type="domain" description="DEAD-box RNA helicase Q" evidence="11">
    <location>
        <begin position="30"/>
        <end position="59"/>
    </location>
</feature>
<dbReference type="EC" id="3.6.4.13" evidence="7"/>
<keyword evidence="2 7" id="KW-0378">Hydrolase</keyword>
<dbReference type="Proteomes" id="UP001412067">
    <property type="component" value="Unassembled WGS sequence"/>
</dbReference>
<evidence type="ECO:0000259" key="9">
    <source>
        <dbReference type="PROSITE" id="PS51192"/>
    </source>
</evidence>
<accession>A0ABR2N1E8</accession>
<dbReference type="GO" id="GO:0004386">
    <property type="term" value="F:helicase activity"/>
    <property type="evidence" value="ECO:0007669"/>
    <property type="project" value="UniProtKB-KW"/>
</dbReference>
<evidence type="ECO:0000256" key="8">
    <source>
        <dbReference type="SAM" id="MobiDB-lite"/>
    </source>
</evidence>
<comment type="function">
    <text evidence="7">RNA helicase.</text>
</comment>
<dbReference type="InterPro" id="IPR014001">
    <property type="entry name" value="Helicase_ATP-bd"/>
</dbReference>
<dbReference type="PROSITE" id="PS51192">
    <property type="entry name" value="HELICASE_ATP_BIND_1"/>
    <property type="match status" value="1"/>
</dbReference>
<proteinExistence type="inferred from homology"/>
<comment type="catalytic activity">
    <reaction evidence="7">
        <text>ATP + H2O = ADP + phosphate + H(+)</text>
        <dbReference type="Rhea" id="RHEA:13065"/>
        <dbReference type="ChEBI" id="CHEBI:15377"/>
        <dbReference type="ChEBI" id="CHEBI:15378"/>
        <dbReference type="ChEBI" id="CHEBI:30616"/>
        <dbReference type="ChEBI" id="CHEBI:43474"/>
        <dbReference type="ChEBI" id="CHEBI:456216"/>
        <dbReference type="EC" id="3.6.4.13"/>
    </reaction>
</comment>
<sequence>MKELRGEELEKNNGKAVGSELRVEGVFASCTFDDLGLHPSLCEHLKEKMKFEVPTKIQAHAIPVILSGKDVLVKAATGSGKTIMYLAPIVNLLQKRKPSVKRSDGTFVLVLVPTRELCMQVHDILQKLLSRFIWIVPGYIMGGENRAKEKARLRKGISILIATPGRLLDHLKNTAAFVYTNLQCIIYDEADRILELGYGKAIEEILDFLGSRQISATSQDIRRMIPNKIARQNLLLSATLNEKVNHLANISLQNPVMIGVVENFVSIVPTSSLVKQISSLDSDNDRELEPLSSLPSQSVENYKLPNQLIQRYVKVTCGSRLVLLLSILKSSFEKSGSQKIVVFLSTCDAVDFHYFLLKEFKWSVNPYQSKDQREMFLTCSVFRLHGNMEREDRKAAFQGFKNVKSAMLLCTDIAARGLDLPKVTCIIQYDSPGEASEYVHRVGRTARLDEKGEALLFLQPVEIDYLHDLKLHGVSLSEYPLQRIFFNGQQQHNQKLIYLDTNPSLLLLQKGLESFISSQPEIQQLAKNAFCSWIRAYTAHRGELKRIFKLNKIHLGHVARSFGLKEQPSLVSKSLQKLTKRRNKCQGKGRPSKRRRLPAA</sequence>
<dbReference type="InterPro" id="IPR011545">
    <property type="entry name" value="DEAD/DEAH_box_helicase_dom"/>
</dbReference>
<protein>
    <recommendedName>
        <fullName evidence="7">ATP-dependent RNA helicase</fullName>
        <ecNumber evidence="7">3.6.4.13</ecNumber>
    </recommendedName>
</protein>
<evidence type="ECO:0000256" key="3">
    <source>
        <dbReference type="ARBA" id="ARBA00022806"/>
    </source>
</evidence>
<dbReference type="Gene3D" id="3.40.50.300">
    <property type="entry name" value="P-loop containing nucleotide triphosphate hydrolases"/>
    <property type="match status" value="2"/>
</dbReference>
<evidence type="ECO:0000256" key="5">
    <source>
        <dbReference type="ARBA" id="ARBA00022884"/>
    </source>
</evidence>
<evidence type="ECO:0000259" key="11">
    <source>
        <dbReference type="PROSITE" id="PS51195"/>
    </source>
</evidence>
<dbReference type="PANTHER" id="PTHR24031">
    <property type="entry name" value="RNA HELICASE"/>
    <property type="match status" value="1"/>
</dbReference>
<reference evidence="12 13" key="1">
    <citation type="journal article" date="2022" name="Nat. Plants">
        <title>Genomes of leafy and leafless Platanthera orchids illuminate the evolution of mycoheterotrophy.</title>
        <authorList>
            <person name="Li M.H."/>
            <person name="Liu K.W."/>
            <person name="Li Z."/>
            <person name="Lu H.C."/>
            <person name="Ye Q.L."/>
            <person name="Zhang D."/>
            <person name="Wang J.Y."/>
            <person name="Li Y.F."/>
            <person name="Zhong Z.M."/>
            <person name="Liu X."/>
            <person name="Yu X."/>
            <person name="Liu D.K."/>
            <person name="Tu X.D."/>
            <person name="Liu B."/>
            <person name="Hao Y."/>
            <person name="Liao X.Y."/>
            <person name="Jiang Y.T."/>
            <person name="Sun W.H."/>
            <person name="Chen J."/>
            <person name="Chen Y.Q."/>
            <person name="Ai Y."/>
            <person name="Zhai J.W."/>
            <person name="Wu S.S."/>
            <person name="Zhou Z."/>
            <person name="Hsiao Y.Y."/>
            <person name="Wu W.L."/>
            <person name="Chen Y.Y."/>
            <person name="Lin Y.F."/>
            <person name="Hsu J.L."/>
            <person name="Li C.Y."/>
            <person name="Wang Z.W."/>
            <person name="Zhao X."/>
            <person name="Zhong W.Y."/>
            <person name="Ma X.K."/>
            <person name="Ma L."/>
            <person name="Huang J."/>
            <person name="Chen G.Z."/>
            <person name="Huang M.Z."/>
            <person name="Huang L."/>
            <person name="Peng D.H."/>
            <person name="Luo Y.B."/>
            <person name="Zou S.Q."/>
            <person name="Chen S.P."/>
            <person name="Lan S."/>
            <person name="Tsai W.C."/>
            <person name="Van de Peer Y."/>
            <person name="Liu Z.J."/>
        </authorList>
    </citation>
    <scope>NUCLEOTIDE SEQUENCE [LARGE SCALE GENOMIC DNA]</scope>
    <source>
        <strain evidence="12">Lor288</strain>
    </source>
</reference>
<dbReference type="SMART" id="SM00490">
    <property type="entry name" value="HELICc"/>
    <property type="match status" value="1"/>
</dbReference>
<feature type="short sequence motif" description="Q motif" evidence="6">
    <location>
        <begin position="30"/>
        <end position="59"/>
    </location>
</feature>
<dbReference type="InterPro" id="IPR001650">
    <property type="entry name" value="Helicase_C-like"/>
</dbReference>
<dbReference type="SUPFAM" id="SSF52540">
    <property type="entry name" value="P-loop containing nucleoside triphosphate hydrolases"/>
    <property type="match status" value="2"/>
</dbReference>
<dbReference type="Pfam" id="PF00271">
    <property type="entry name" value="Helicase_C"/>
    <property type="match status" value="1"/>
</dbReference>
<feature type="domain" description="Helicase ATP-binding" evidence="9">
    <location>
        <begin position="62"/>
        <end position="258"/>
    </location>
</feature>
<dbReference type="InterPro" id="IPR025313">
    <property type="entry name" value="SPB4-like_CTE"/>
</dbReference>
<dbReference type="Pfam" id="PF13959">
    <property type="entry name" value="CTE_SPB4"/>
    <property type="match status" value="1"/>
</dbReference>
<evidence type="ECO:0000313" key="12">
    <source>
        <dbReference type="EMBL" id="KAK8969963.1"/>
    </source>
</evidence>
<dbReference type="PROSITE" id="PS51195">
    <property type="entry name" value="Q_MOTIF"/>
    <property type="match status" value="1"/>
</dbReference>
<dbReference type="CDD" id="cd17949">
    <property type="entry name" value="DEADc_DDX31"/>
    <property type="match status" value="1"/>
</dbReference>
<keyword evidence="4 7" id="KW-0067">ATP-binding</keyword>
<feature type="domain" description="Helicase C-terminal" evidence="10">
    <location>
        <begin position="320"/>
        <end position="497"/>
    </location>
</feature>
<dbReference type="CDD" id="cd18787">
    <property type="entry name" value="SF2_C_DEAD"/>
    <property type="match status" value="1"/>
</dbReference>
<dbReference type="Pfam" id="PF00270">
    <property type="entry name" value="DEAD"/>
    <property type="match status" value="1"/>
</dbReference>
<comment type="similarity">
    <text evidence="7">Belongs to the DEAD box helicase family.</text>
</comment>
<comment type="domain">
    <text evidence="7">The Q motif is unique to and characteristic of the DEAD box family of RNA helicases and controls ATP binding and hydrolysis.</text>
</comment>
<feature type="region of interest" description="Disordered" evidence="8">
    <location>
        <begin position="575"/>
        <end position="600"/>
    </location>
</feature>
<comment type="caution">
    <text evidence="12">The sequence shown here is derived from an EMBL/GenBank/DDBJ whole genome shotgun (WGS) entry which is preliminary data.</text>
</comment>
<feature type="compositionally biased region" description="Basic residues" evidence="8">
    <location>
        <begin position="578"/>
        <end position="600"/>
    </location>
</feature>
<evidence type="ECO:0000313" key="13">
    <source>
        <dbReference type="Proteomes" id="UP001412067"/>
    </source>
</evidence>
<dbReference type="SMART" id="SM00487">
    <property type="entry name" value="DEXDc"/>
    <property type="match status" value="1"/>
</dbReference>
<organism evidence="12 13">
    <name type="scientific">Platanthera guangdongensis</name>
    <dbReference type="NCBI Taxonomy" id="2320717"/>
    <lineage>
        <taxon>Eukaryota</taxon>
        <taxon>Viridiplantae</taxon>
        <taxon>Streptophyta</taxon>
        <taxon>Embryophyta</taxon>
        <taxon>Tracheophyta</taxon>
        <taxon>Spermatophyta</taxon>
        <taxon>Magnoliopsida</taxon>
        <taxon>Liliopsida</taxon>
        <taxon>Asparagales</taxon>
        <taxon>Orchidaceae</taxon>
        <taxon>Orchidoideae</taxon>
        <taxon>Orchideae</taxon>
        <taxon>Orchidinae</taxon>
        <taxon>Platanthera</taxon>
    </lineage>
</organism>
<keyword evidence="5 7" id="KW-0694">RNA-binding</keyword>
<dbReference type="EMBL" id="JBBWWR010000002">
    <property type="protein sequence ID" value="KAK8969963.1"/>
    <property type="molecule type" value="Genomic_DNA"/>
</dbReference>
<dbReference type="InterPro" id="IPR014014">
    <property type="entry name" value="RNA_helicase_DEAD_Q_motif"/>
</dbReference>
<keyword evidence="3 7" id="KW-0347">Helicase</keyword>
<name>A0ABR2N1E8_9ASPA</name>
<evidence type="ECO:0000256" key="2">
    <source>
        <dbReference type="ARBA" id="ARBA00022801"/>
    </source>
</evidence>
<dbReference type="InterPro" id="IPR027417">
    <property type="entry name" value="P-loop_NTPase"/>
</dbReference>
<evidence type="ECO:0000256" key="1">
    <source>
        <dbReference type="ARBA" id="ARBA00022741"/>
    </source>
</evidence>
<evidence type="ECO:0000259" key="10">
    <source>
        <dbReference type="PROSITE" id="PS51194"/>
    </source>
</evidence>
<keyword evidence="1 7" id="KW-0547">Nucleotide-binding</keyword>
<evidence type="ECO:0000256" key="6">
    <source>
        <dbReference type="PROSITE-ProRule" id="PRU00552"/>
    </source>
</evidence>
<gene>
    <name evidence="12" type="ORF">KSP40_PGU010877</name>
</gene>